<dbReference type="PANTHER" id="PTHR48207">
    <property type="entry name" value="SUCCINATE--HYDROXYMETHYLGLUTARATE COA-TRANSFERASE"/>
    <property type="match status" value="1"/>
</dbReference>
<dbReference type="GO" id="GO:0008410">
    <property type="term" value="F:CoA-transferase activity"/>
    <property type="evidence" value="ECO:0007669"/>
    <property type="project" value="TreeGrafter"/>
</dbReference>
<keyword evidence="1 2" id="KW-0808">Transferase</keyword>
<dbReference type="InterPro" id="IPR023606">
    <property type="entry name" value="CoA-Trfase_III_dom_1_sf"/>
</dbReference>
<dbReference type="InterPro" id="IPR003673">
    <property type="entry name" value="CoA-Trfase_fam_III"/>
</dbReference>
<sequence length="403" mass="44591">MHKALEGITVLDLGQIYNGPYCSLMLAYQGAKVIKIEPIQGENLRVRRKGDSHELLMLNSNKLGASIDLKSNEGKQVFLDLVKQADVVVENFSLGAMERLGLDYEKLKQINPRIIYASGKGYGLEGPYAHRPAMDLTMQAMSGIMSTTGFPDTPPVKAGPAVSDFLGGIHLFGGVVTALYQRQQTGKGQLVEVSMHDAVYPTLASALGAYYSQGGDTPERTGNQHSGKASAPFNVYPTADGYVAITCVTDKQWKNLLILMNREDLLEDDRFRMNVNRAAHTDIVDNIVENWTSKQYKSEIEQRLVDYKIPHAPVQTIAEVADDPHLKYRNMIREVYHPKEGQIKIPGSPIRLSDSPLEDISAAPIMGEHTEEVLENMLGLSKDDLSQLIDKNVIHTNKTKSNI</sequence>
<keyword evidence="3" id="KW-1185">Reference proteome</keyword>
<accession>A0A7T7CCZ0</accession>
<evidence type="ECO:0000256" key="1">
    <source>
        <dbReference type="ARBA" id="ARBA00022679"/>
    </source>
</evidence>
<dbReference type="SUPFAM" id="SSF89796">
    <property type="entry name" value="CoA-transferase family III (CaiB/BaiF)"/>
    <property type="match status" value="1"/>
</dbReference>
<dbReference type="PANTHER" id="PTHR48207:SF3">
    <property type="entry name" value="SUCCINATE--HYDROXYMETHYLGLUTARATE COA-TRANSFERASE"/>
    <property type="match status" value="1"/>
</dbReference>
<proteinExistence type="predicted"/>
<dbReference type="AlphaFoldDB" id="A0A7T7CCZ0"/>
<dbReference type="Gene3D" id="3.40.50.10540">
    <property type="entry name" value="Crotonobetainyl-coa:carnitine coa-transferase, domain 1"/>
    <property type="match status" value="1"/>
</dbReference>
<dbReference type="RefSeq" id="WP_200124738.1">
    <property type="nucleotide sequence ID" value="NZ_CP054705.1"/>
</dbReference>
<dbReference type="Pfam" id="PF02515">
    <property type="entry name" value="CoA_transf_3"/>
    <property type="match status" value="1"/>
</dbReference>
<dbReference type="Gene3D" id="3.30.1540.10">
    <property type="entry name" value="formyl-coa transferase, domain 3"/>
    <property type="match status" value="1"/>
</dbReference>
<dbReference type="InterPro" id="IPR050483">
    <property type="entry name" value="CoA-transferase_III_domain"/>
</dbReference>
<dbReference type="InterPro" id="IPR044855">
    <property type="entry name" value="CoA-Trfase_III_dom3_sf"/>
</dbReference>
<gene>
    <name evidence="2" type="ORF">HUG15_18850</name>
</gene>
<name>A0A7T7CCZ0_9BACI</name>
<evidence type="ECO:0000313" key="2">
    <source>
        <dbReference type="EMBL" id="QQK77434.1"/>
    </source>
</evidence>
<evidence type="ECO:0000313" key="3">
    <source>
        <dbReference type="Proteomes" id="UP000595823"/>
    </source>
</evidence>
<dbReference type="Proteomes" id="UP000595823">
    <property type="component" value="Chromosome"/>
</dbReference>
<dbReference type="KEGG" id="scia:HUG15_18850"/>
<reference evidence="2 3" key="1">
    <citation type="submission" date="2020-06" db="EMBL/GenBank/DDBJ databases">
        <title>Genomic analysis of Salicibibacter sp. NKC5-3.</title>
        <authorList>
            <person name="Oh Y.J."/>
        </authorList>
    </citation>
    <scope>NUCLEOTIDE SEQUENCE [LARGE SCALE GENOMIC DNA]</scope>
    <source>
        <strain evidence="2 3">NKC5-3</strain>
    </source>
</reference>
<dbReference type="EMBL" id="CP054705">
    <property type="protein sequence ID" value="QQK77434.1"/>
    <property type="molecule type" value="Genomic_DNA"/>
</dbReference>
<protein>
    <submittedName>
        <fullName evidence="2">CoA transferase</fullName>
    </submittedName>
</protein>
<organism evidence="2 3">
    <name type="scientific">Salicibibacter cibarius</name>
    <dbReference type="NCBI Taxonomy" id="2743000"/>
    <lineage>
        <taxon>Bacteria</taxon>
        <taxon>Bacillati</taxon>
        <taxon>Bacillota</taxon>
        <taxon>Bacilli</taxon>
        <taxon>Bacillales</taxon>
        <taxon>Bacillaceae</taxon>
        <taxon>Salicibibacter</taxon>
    </lineage>
</organism>